<dbReference type="STRING" id="1121326.CLMAG_10110"/>
<proteinExistence type="predicted"/>
<evidence type="ECO:0000313" key="1">
    <source>
        <dbReference type="EMBL" id="KZL93958.1"/>
    </source>
</evidence>
<dbReference type="Proteomes" id="UP000076603">
    <property type="component" value="Unassembled WGS sequence"/>
</dbReference>
<dbReference type="AlphaFoldDB" id="A0A161X3B1"/>
<dbReference type="EMBL" id="LWAE01000001">
    <property type="protein sequence ID" value="KZL93958.1"/>
    <property type="molecule type" value="Genomic_DNA"/>
</dbReference>
<dbReference type="PATRIC" id="fig|1121326.3.peg.968"/>
<name>A0A161X3B1_9CLOT</name>
<accession>A0A161X3B1</accession>
<evidence type="ECO:0000313" key="2">
    <source>
        <dbReference type="Proteomes" id="UP000076603"/>
    </source>
</evidence>
<dbReference type="RefSeq" id="WP_161486930.1">
    <property type="nucleotide sequence ID" value="NZ_FQXL01000010.1"/>
</dbReference>
<reference evidence="1 2" key="1">
    <citation type="submission" date="2016-04" db="EMBL/GenBank/DDBJ databases">
        <title>Genome sequence of Clostridium magnum DSM 2767.</title>
        <authorList>
            <person name="Poehlein A."/>
            <person name="Uhlig R."/>
            <person name="Fischer R."/>
            <person name="Bahl H."/>
            <person name="Daniel R."/>
        </authorList>
    </citation>
    <scope>NUCLEOTIDE SEQUENCE [LARGE SCALE GENOMIC DNA]</scope>
    <source>
        <strain evidence="1 2">DSM 2767</strain>
    </source>
</reference>
<comment type="caution">
    <text evidence="1">The sequence shown here is derived from an EMBL/GenBank/DDBJ whole genome shotgun (WGS) entry which is preliminary data.</text>
</comment>
<dbReference type="OrthoDB" id="9888001at2"/>
<sequence>MKEELRRLTKDGEFKFYDGTRVENKEKALKLLETAEKQGYKGYGVYANSFGYIVRLEG</sequence>
<keyword evidence="2" id="KW-1185">Reference proteome</keyword>
<protein>
    <submittedName>
        <fullName evidence="1">Uncharacterized protein</fullName>
    </submittedName>
</protein>
<gene>
    <name evidence="1" type="ORF">CLMAG_10110</name>
</gene>
<organism evidence="1 2">
    <name type="scientific">Clostridium magnum DSM 2767</name>
    <dbReference type="NCBI Taxonomy" id="1121326"/>
    <lineage>
        <taxon>Bacteria</taxon>
        <taxon>Bacillati</taxon>
        <taxon>Bacillota</taxon>
        <taxon>Clostridia</taxon>
        <taxon>Eubacteriales</taxon>
        <taxon>Clostridiaceae</taxon>
        <taxon>Clostridium</taxon>
    </lineage>
</organism>